<keyword evidence="10" id="KW-1185">Reference proteome</keyword>
<feature type="transmembrane region" description="Helical" evidence="8">
    <location>
        <begin position="71"/>
        <end position="100"/>
    </location>
</feature>
<dbReference type="InterPro" id="IPR000136">
    <property type="entry name" value="Oleosin"/>
</dbReference>
<name>A0AAV7F5V5_ARIFI</name>
<keyword evidence="7 8" id="KW-0472">Membrane</keyword>
<evidence type="ECO:0000256" key="3">
    <source>
        <dbReference type="ARBA" id="ARBA00010858"/>
    </source>
</evidence>
<feature type="transmembrane region" description="Helical" evidence="8">
    <location>
        <begin position="38"/>
        <end position="65"/>
    </location>
</feature>
<keyword evidence="6 8" id="KW-1133">Transmembrane helix</keyword>
<sequence>MADQPSYTRGAGATTEASPGAGAQQAAKFVAAACLGGLLLVMSGLTLTGTVVGLVVVTPLLVIFSPVLVPAGIAVFLAVSGFVFSGGLGIAAVSALSWIYRYATGKHPVGSDQVDQARMRLANKARDVKERAKEYGQYVQNKAQEATQQPAS</sequence>
<dbReference type="PANTHER" id="PTHR33203:SF24">
    <property type="entry name" value="OLEOSIN"/>
    <property type="match status" value="1"/>
</dbReference>
<reference evidence="9 10" key="1">
    <citation type="submission" date="2021-07" db="EMBL/GenBank/DDBJ databases">
        <title>The Aristolochia fimbriata genome: insights into angiosperm evolution, floral development and chemical biosynthesis.</title>
        <authorList>
            <person name="Jiao Y."/>
        </authorList>
    </citation>
    <scope>NUCLEOTIDE SEQUENCE [LARGE SCALE GENOMIC DNA]</scope>
    <source>
        <strain evidence="9">IBCAS-2021</strain>
        <tissue evidence="9">Leaf</tissue>
    </source>
</reference>
<evidence type="ECO:0000313" key="10">
    <source>
        <dbReference type="Proteomes" id="UP000825729"/>
    </source>
</evidence>
<dbReference type="GO" id="GO:0012511">
    <property type="term" value="C:monolayer-surrounded lipid storage body"/>
    <property type="evidence" value="ECO:0007669"/>
    <property type="project" value="InterPro"/>
</dbReference>
<dbReference type="GO" id="GO:0016020">
    <property type="term" value="C:membrane"/>
    <property type="evidence" value="ECO:0007669"/>
    <property type="project" value="UniProtKB-SubCell"/>
</dbReference>
<evidence type="ECO:0000256" key="5">
    <source>
        <dbReference type="ARBA" id="ARBA00022692"/>
    </source>
</evidence>
<evidence type="ECO:0000256" key="1">
    <source>
        <dbReference type="ARBA" id="ARBA00004141"/>
    </source>
</evidence>
<evidence type="ECO:0000256" key="2">
    <source>
        <dbReference type="ARBA" id="ARBA00004502"/>
    </source>
</evidence>
<dbReference type="GO" id="GO:0009791">
    <property type="term" value="P:post-embryonic development"/>
    <property type="evidence" value="ECO:0007669"/>
    <property type="project" value="UniProtKB-ARBA"/>
</dbReference>
<proteinExistence type="inferred from homology"/>
<dbReference type="Pfam" id="PF01277">
    <property type="entry name" value="Oleosin"/>
    <property type="match status" value="1"/>
</dbReference>
<comment type="caution">
    <text evidence="9">The sequence shown here is derived from an EMBL/GenBank/DDBJ whole genome shotgun (WGS) entry which is preliminary data.</text>
</comment>
<gene>
    <name evidence="9" type="ORF">H6P81_001025</name>
</gene>
<evidence type="ECO:0000256" key="8">
    <source>
        <dbReference type="SAM" id="Phobius"/>
    </source>
</evidence>
<keyword evidence="4" id="KW-0551">Lipid droplet</keyword>
<evidence type="ECO:0000256" key="7">
    <source>
        <dbReference type="ARBA" id="ARBA00023136"/>
    </source>
</evidence>
<comment type="subcellular location">
    <subcellularLocation>
        <location evidence="2">Lipid droplet</location>
    </subcellularLocation>
    <subcellularLocation>
        <location evidence="1">Membrane</location>
        <topology evidence="1">Multi-pass membrane protein</topology>
    </subcellularLocation>
</comment>
<dbReference type="AlphaFoldDB" id="A0AAV7F5V5"/>
<dbReference type="GO" id="GO:0019915">
    <property type="term" value="P:lipid storage"/>
    <property type="evidence" value="ECO:0007669"/>
    <property type="project" value="TreeGrafter"/>
</dbReference>
<dbReference type="GO" id="GO:0048608">
    <property type="term" value="P:reproductive structure development"/>
    <property type="evidence" value="ECO:0007669"/>
    <property type="project" value="UniProtKB-ARBA"/>
</dbReference>
<dbReference type="EMBL" id="JAINDJ010000002">
    <property type="protein sequence ID" value="KAG9456517.1"/>
    <property type="molecule type" value="Genomic_DNA"/>
</dbReference>
<evidence type="ECO:0008006" key="11">
    <source>
        <dbReference type="Google" id="ProtNLM"/>
    </source>
</evidence>
<evidence type="ECO:0000256" key="4">
    <source>
        <dbReference type="ARBA" id="ARBA00022677"/>
    </source>
</evidence>
<evidence type="ECO:0000313" key="9">
    <source>
        <dbReference type="EMBL" id="KAG9456517.1"/>
    </source>
</evidence>
<keyword evidence="5 8" id="KW-0812">Transmembrane</keyword>
<dbReference type="PANTHER" id="PTHR33203">
    <property type="entry name" value="OLEOSIN"/>
    <property type="match status" value="1"/>
</dbReference>
<accession>A0AAV7F5V5</accession>
<dbReference type="Proteomes" id="UP000825729">
    <property type="component" value="Unassembled WGS sequence"/>
</dbReference>
<protein>
    <recommendedName>
        <fullName evidence="11">Oleosin</fullName>
    </recommendedName>
</protein>
<organism evidence="9 10">
    <name type="scientific">Aristolochia fimbriata</name>
    <name type="common">White veined hardy Dutchman's pipe vine</name>
    <dbReference type="NCBI Taxonomy" id="158543"/>
    <lineage>
        <taxon>Eukaryota</taxon>
        <taxon>Viridiplantae</taxon>
        <taxon>Streptophyta</taxon>
        <taxon>Embryophyta</taxon>
        <taxon>Tracheophyta</taxon>
        <taxon>Spermatophyta</taxon>
        <taxon>Magnoliopsida</taxon>
        <taxon>Magnoliidae</taxon>
        <taxon>Piperales</taxon>
        <taxon>Aristolochiaceae</taxon>
        <taxon>Aristolochia</taxon>
    </lineage>
</organism>
<comment type="similarity">
    <text evidence="3">Belongs to the oleosin family.</text>
</comment>
<evidence type="ECO:0000256" key="6">
    <source>
        <dbReference type="ARBA" id="ARBA00022989"/>
    </source>
</evidence>